<keyword evidence="1 2" id="KW-0732">Signal</keyword>
<evidence type="ECO:0000313" key="4">
    <source>
        <dbReference type="Proteomes" id="UP001596266"/>
    </source>
</evidence>
<keyword evidence="4" id="KW-1185">Reference proteome</keyword>
<dbReference type="Gene3D" id="3.40.190.10">
    <property type="entry name" value="Periplasmic binding protein-like II"/>
    <property type="match status" value="2"/>
</dbReference>
<dbReference type="Pfam" id="PF13416">
    <property type="entry name" value="SBP_bac_8"/>
    <property type="match status" value="1"/>
</dbReference>
<comment type="caution">
    <text evidence="3">The sequence shown here is derived from an EMBL/GenBank/DDBJ whole genome shotgun (WGS) entry which is preliminary data.</text>
</comment>
<dbReference type="PANTHER" id="PTHR30006:SF2">
    <property type="entry name" value="ABC TRANSPORTER SUBSTRATE-BINDING PROTEIN"/>
    <property type="match status" value="1"/>
</dbReference>
<dbReference type="RefSeq" id="WP_343884543.1">
    <property type="nucleotide sequence ID" value="NZ_BAAAKI010000002.1"/>
</dbReference>
<dbReference type="PANTHER" id="PTHR30006">
    <property type="entry name" value="THIAMINE-BINDING PERIPLASMIC PROTEIN-RELATED"/>
    <property type="match status" value="1"/>
</dbReference>
<dbReference type="InterPro" id="IPR026045">
    <property type="entry name" value="Ferric-bd"/>
</dbReference>
<feature type="signal peptide" evidence="2">
    <location>
        <begin position="1"/>
        <end position="28"/>
    </location>
</feature>
<dbReference type="Proteomes" id="UP001596266">
    <property type="component" value="Unassembled WGS sequence"/>
</dbReference>
<evidence type="ECO:0000313" key="3">
    <source>
        <dbReference type="EMBL" id="MFC6395842.1"/>
    </source>
</evidence>
<dbReference type="PIRSF" id="PIRSF002825">
    <property type="entry name" value="CfbpA"/>
    <property type="match status" value="1"/>
</dbReference>
<sequence length="355" mass="37280">MKRASSKFALPTLAVGLLATAMVGSGCAVQDEASTGAGSGNGKLTVACGAMEEVCAAWTKAFTAKTGVETSFVRLSSGESVARLAAAKASPEFDVWHGGPADGFGAAVEQGLIEQYASPNAAPIPAKYKDANGYWTGVYVGALGFCSNQKVLDELGVEAPDSWDDLLDAKLKKQVSTAHPSTSGTAFTTLWTQVTRLGSADAGLEYMKKMHNNVLQYTKSGTAPGQVAGRGEVAVGLVFSHDCVLYKERGMKDLVVSFPKEGTGYEVGGVAVIKGAKNLSAAKQYVDWSLSAQAQEIGPTVGSYQVHTNPEAKTDERMVKLEDLKLVDYDFAKAAASKKELTTRFDAEIAGQPKS</sequence>
<reference evidence="4" key="1">
    <citation type="journal article" date="2019" name="Int. J. Syst. Evol. Microbiol.">
        <title>The Global Catalogue of Microorganisms (GCM) 10K type strain sequencing project: providing services to taxonomists for standard genome sequencing and annotation.</title>
        <authorList>
            <consortium name="The Broad Institute Genomics Platform"/>
            <consortium name="The Broad Institute Genome Sequencing Center for Infectious Disease"/>
            <person name="Wu L."/>
            <person name="Ma J."/>
        </authorList>
    </citation>
    <scope>NUCLEOTIDE SEQUENCE [LARGE SCALE GENOMIC DNA]</scope>
    <source>
        <strain evidence="4">CGMCC 1.15277</strain>
    </source>
</reference>
<feature type="chain" id="PRO_5046242893" evidence="2">
    <location>
        <begin position="29"/>
        <end position="355"/>
    </location>
</feature>
<dbReference type="EMBL" id="JBHSUA010000007">
    <property type="protein sequence ID" value="MFC6395842.1"/>
    <property type="molecule type" value="Genomic_DNA"/>
</dbReference>
<dbReference type="SUPFAM" id="SSF53850">
    <property type="entry name" value="Periplasmic binding protein-like II"/>
    <property type="match status" value="1"/>
</dbReference>
<organism evidence="3 4">
    <name type="scientific">Luteococcus sanguinis</name>
    <dbReference type="NCBI Taxonomy" id="174038"/>
    <lineage>
        <taxon>Bacteria</taxon>
        <taxon>Bacillati</taxon>
        <taxon>Actinomycetota</taxon>
        <taxon>Actinomycetes</taxon>
        <taxon>Propionibacteriales</taxon>
        <taxon>Propionibacteriaceae</taxon>
        <taxon>Luteococcus</taxon>
    </lineage>
</organism>
<dbReference type="InterPro" id="IPR006059">
    <property type="entry name" value="SBP"/>
</dbReference>
<proteinExistence type="predicted"/>
<gene>
    <name evidence="3" type="ORF">ACFP57_02360</name>
</gene>
<accession>A0ABW1WXV8</accession>
<dbReference type="PROSITE" id="PS51257">
    <property type="entry name" value="PROKAR_LIPOPROTEIN"/>
    <property type="match status" value="1"/>
</dbReference>
<name>A0ABW1WXV8_9ACTN</name>
<protein>
    <submittedName>
        <fullName evidence="3">ABC transporter substrate-binding protein</fullName>
    </submittedName>
</protein>
<dbReference type="CDD" id="cd13544">
    <property type="entry name" value="PBP2_Fbp_like_1"/>
    <property type="match status" value="1"/>
</dbReference>
<evidence type="ECO:0000256" key="1">
    <source>
        <dbReference type="ARBA" id="ARBA00022729"/>
    </source>
</evidence>
<evidence type="ECO:0000256" key="2">
    <source>
        <dbReference type="SAM" id="SignalP"/>
    </source>
</evidence>